<feature type="chain" id="PRO_5046429062" evidence="1">
    <location>
        <begin position="22"/>
        <end position="224"/>
    </location>
</feature>
<accession>A0ABT3JX10</accession>
<gene>
    <name evidence="3" type="ORF">OK345_10710</name>
</gene>
<reference evidence="3 4" key="1">
    <citation type="submission" date="2022-10" db="EMBL/GenBank/DDBJ databases">
        <title>Xanthomonas sp. H13-6.</title>
        <authorList>
            <person name="Liu X."/>
            <person name="Deng Z."/>
            <person name="Jiang Y."/>
            <person name="Yu T."/>
            <person name="Ai J."/>
        </authorList>
    </citation>
    <scope>NUCLEOTIDE SEQUENCE [LARGE SCALE GENOMIC DNA]</scope>
    <source>
        <strain evidence="3 4">H13-6</strain>
    </source>
</reference>
<name>A0ABT3JX10_9XANT</name>
<evidence type="ECO:0000313" key="4">
    <source>
        <dbReference type="Proteomes" id="UP001209922"/>
    </source>
</evidence>
<dbReference type="RefSeq" id="WP_265127960.1">
    <property type="nucleotide sequence ID" value="NZ_JAPCHY010000008.1"/>
</dbReference>
<dbReference type="Proteomes" id="UP001209922">
    <property type="component" value="Unassembled WGS sequence"/>
</dbReference>
<dbReference type="PROSITE" id="PS51257">
    <property type="entry name" value="PROKAR_LIPOPROTEIN"/>
    <property type="match status" value="1"/>
</dbReference>
<keyword evidence="1" id="KW-0732">Signal</keyword>
<organism evidence="3 4">
    <name type="scientific">Xanthomonas chitinilytica</name>
    <dbReference type="NCBI Taxonomy" id="2989819"/>
    <lineage>
        <taxon>Bacteria</taxon>
        <taxon>Pseudomonadati</taxon>
        <taxon>Pseudomonadota</taxon>
        <taxon>Gammaproteobacteria</taxon>
        <taxon>Lysobacterales</taxon>
        <taxon>Lysobacteraceae</taxon>
        <taxon>Xanthomonas</taxon>
    </lineage>
</organism>
<feature type="domain" description="Lipid/polyisoprenoid-binding YceI-like" evidence="2">
    <location>
        <begin position="54"/>
        <end position="218"/>
    </location>
</feature>
<comment type="caution">
    <text evidence="3">The sequence shown here is derived from an EMBL/GenBank/DDBJ whole genome shotgun (WGS) entry which is preliminary data.</text>
</comment>
<dbReference type="PANTHER" id="PTHR34406:SF1">
    <property type="entry name" value="PROTEIN YCEI"/>
    <property type="match status" value="1"/>
</dbReference>
<evidence type="ECO:0000313" key="3">
    <source>
        <dbReference type="EMBL" id="MCW4472975.1"/>
    </source>
</evidence>
<protein>
    <submittedName>
        <fullName evidence="3">YceI family protein</fullName>
    </submittedName>
</protein>
<dbReference type="EMBL" id="JAPCHY010000008">
    <property type="protein sequence ID" value="MCW4472975.1"/>
    <property type="molecule type" value="Genomic_DNA"/>
</dbReference>
<evidence type="ECO:0000256" key="1">
    <source>
        <dbReference type="SAM" id="SignalP"/>
    </source>
</evidence>
<dbReference type="PANTHER" id="PTHR34406">
    <property type="entry name" value="PROTEIN YCEI"/>
    <property type="match status" value="1"/>
</dbReference>
<evidence type="ECO:0000259" key="2">
    <source>
        <dbReference type="SMART" id="SM00867"/>
    </source>
</evidence>
<dbReference type="Gene3D" id="2.40.128.110">
    <property type="entry name" value="Lipid/polyisoprenoid-binding, YceI-like"/>
    <property type="match status" value="1"/>
</dbReference>
<dbReference type="SUPFAM" id="SSF101874">
    <property type="entry name" value="YceI-like"/>
    <property type="match status" value="1"/>
</dbReference>
<proteinExistence type="predicted"/>
<sequence>MNTTRKLLLPLALTLAISACSKPAEQAADPVVTETPSATAQSVSAEPVQIASGTYKLDPTHTDVLVQWSHFGLSNPSAHFGNVDGTLVYDADDVTQSSVEVTLPLSGLNSFTAKFDEHLHSADFFDAAKFPTATFKSTRVETAGTNKLTVTGDLTIKDITKPVTLDVTLNGGGEHPMTKAPAAGFDATTTLKRSDFGVGAYAPNVSDEVKVRITTEVTGEKPAA</sequence>
<feature type="signal peptide" evidence="1">
    <location>
        <begin position="1"/>
        <end position="21"/>
    </location>
</feature>
<keyword evidence="4" id="KW-1185">Reference proteome</keyword>
<dbReference type="SMART" id="SM00867">
    <property type="entry name" value="YceI"/>
    <property type="match status" value="1"/>
</dbReference>
<dbReference type="Pfam" id="PF04264">
    <property type="entry name" value="YceI"/>
    <property type="match status" value="1"/>
</dbReference>
<dbReference type="InterPro" id="IPR007372">
    <property type="entry name" value="Lipid/polyisoprenoid-bd_YceI"/>
</dbReference>
<dbReference type="InterPro" id="IPR036761">
    <property type="entry name" value="TTHA0802/YceI-like_sf"/>
</dbReference>